<protein>
    <submittedName>
        <fullName evidence="1">Uncharacterized protein</fullName>
    </submittedName>
</protein>
<dbReference type="EMBL" id="JH793368">
    <property type="protein sequence ID" value="ELQ42482.1"/>
    <property type="molecule type" value="Genomic_DNA"/>
</dbReference>
<evidence type="ECO:0000313" key="1">
    <source>
        <dbReference type="EMBL" id="ELQ42482.1"/>
    </source>
</evidence>
<sequence>MNELASAVRIHIGINLQAINAYKQLRLVILGADTSCSFSEQGFKICKDRDLLPTQELVPPSPSTS</sequence>
<dbReference type="AlphaFoldDB" id="A0AA97PPT0"/>
<organism evidence="1">
    <name type="scientific">Pyricularia oryzae (strain Y34)</name>
    <name type="common">Rice blast fungus</name>
    <name type="synonym">Magnaporthe oryzae</name>
    <dbReference type="NCBI Taxonomy" id="1143189"/>
    <lineage>
        <taxon>Eukaryota</taxon>
        <taxon>Fungi</taxon>
        <taxon>Dikarya</taxon>
        <taxon>Ascomycota</taxon>
        <taxon>Pezizomycotina</taxon>
        <taxon>Sordariomycetes</taxon>
        <taxon>Sordariomycetidae</taxon>
        <taxon>Magnaporthales</taxon>
        <taxon>Pyriculariaceae</taxon>
        <taxon>Pyricularia</taxon>
    </lineage>
</organism>
<dbReference type="Proteomes" id="UP000011086">
    <property type="component" value="Unassembled WGS sequence"/>
</dbReference>
<accession>A0AA97PPT0</accession>
<proteinExistence type="predicted"/>
<reference evidence="1" key="1">
    <citation type="journal article" date="2012" name="PLoS Genet.">
        <title>Comparative analysis of the genomes of two field isolates of the rice blast fungus Magnaporthe oryzae.</title>
        <authorList>
            <person name="Xue M."/>
            <person name="Yang J."/>
            <person name="Li Z."/>
            <person name="Hu S."/>
            <person name="Yao N."/>
            <person name="Dean R.A."/>
            <person name="Zhao W."/>
            <person name="Shen M."/>
            <person name="Zhang H."/>
            <person name="Li C."/>
            <person name="Liu L."/>
            <person name="Cao L."/>
            <person name="Xu X."/>
            <person name="Xing Y."/>
            <person name="Hsiang T."/>
            <person name="Zhang Z."/>
            <person name="Xu J.R."/>
            <person name="Peng Y.L."/>
        </authorList>
    </citation>
    <scope>NUCLEOTIDE SEQUENCE</scope>
    <source>
        <strain evidence="1">Y34</strain>
    </source>
</reference>
<gene>
    <name evidence="1" type="ORF">OOU_Y34scaffold00207g47</name>
</gene>
<name>A0AA97PPT0_PYRO3</name>